<dbReference type="EMBL" id="MN739756">
    <property type="protein sequence ID" value="QHT25141.1"/>
    <property type="molecule type" value="Genomic_DNA"/>
</dbReference>
<proteinExistence type="predicted"/>
<sequence>MKSINEKLEKVFLDSEYQSTIKGLIIIGNAEKKTQIKSYINPKFAESLLGILTGLEINLDQCLELINKDLVEQNGQEWDEVEYLLRTNPDLLSYGMELHTELQDSLIKKLFVNQENSHLVENIDVTKIIIPTYDPIHKQLDGFGGLIGVKWN</sequence>
<dbReference type="AlphaFoldDB" id="A0A6C0E948"/>
<evidence type="ECO:0000313" key="1">
    <source>
        <dbReference type="EMBL" id="QHT25141.1"/>
    </source>
</evidence>
<reference evidence="1" key="1">
    <citation type="journal article" date="2020" name="Nature">
        <title>Giant virus diversity and host interactions through global metagenomics.</title>
        <authorList>
            <person name="Schulz F."/>
            <person name="Roux S."/>
            <person name="Paez-Espino D."/>
            <person name="Jungbluth S."/>
            <person name="Walsh D.A."/>
            <person name="Denef V.J."/>
            <person name="McMahon K.D."/>
            <person name="Konstantinidis K.T."/>
            <person name="Eloe-Fadrosh E.A."/>
            <person name="Kyrpides N.C."/>
            <person name="Woyke T."/>
        </authorList>
    </citation>
    <scope>NUCLEOTIDE SEQUENCE</scope>
    <source>
        <strain evidence="1">GVMAG-M-3300023179-150</strain>
    </source>
</reference>
<accession>A0A6C0E948</accession>
<protein>
    <submittedName>
        <fullName evidence="1">Uncharacterized protein</fullName>
    </submittedName>
</protein>
<organism evidence="1">
    <name type="scientific">viral metagenome</name>
    <dbReference type="NCBI Taxonomy" id="1070528"/>
    <lineage>
        <taxon>unclassified sequences</taxon>
        <taxon>metagenomes</taxon>
        <taxon>organismal metagenomes</taxon>
    </lineage>
</organism>
<name>A0A6C0E948_9ZZZZ</name>